<dbReference type="Proteomes" id="UP000644727">
    <property type="component" value="Unassembled WGS sequence"/>
</dbReference>
<comment type="caution">
    <text evidence="2">The sequence shown here is derived from an EMBL/GenBank/DDBJ whole genome shotgun (WGS) entry which is preliminary data.</text>
</comment>
<dbReference type="EMBL" id="JADEYR010000001">
    <property type="protein sequence ID" value="MBE9402946.1"/>
    <property type="molecule type" value="Genomic_DNA"/>
</dbReference>
<proteinExistence type="predicted"/>
<dbReference type="SUPFAM" id="SSF56801">
    <property type="entry name" value="Acetyl-CoA synthetase-like"/>
    <property type="match status" value="1"/>
</dbReference>
<keyword evidence="3" id="KW-1185">Reference proteome</keyword>
<evidence type="ECO:0000313" key="2">
    <source>
        <dbReference type="EMBL" id="MBE9402946.1"/>
    </source>
</evidence>
<name>A0ABR9VXQ1_9MICO</name>
<gene>
    <name evidence="2" type="ORF">IOE58_01590</name>
</gene>
<feature type="region of interest" description="Disordered" evidence="1">
    <location>
        <begin position="223"/>
        <end position="244"/>
    </location>
</feature>
<evidence type="ECO:0008006" key="4">
    <source>
        <dbReference type="Google" id="ProtNLM"/>
    </source>
</evidence>
<dbReference type="RefSeq" id="WP_193864680.1">
    <property type="nucleotide sequence ID" value="NZ_JADEYR010000001.1"/>
</dbReference>
<organism evidence="2 3">
    <name type="scientific">Brachybacterium epidermidis</name>
    <dbReference type="NCBI Taxonomy" id="2781983"/>
    <lineage>
        <taxon>Bacteria</taxon>
        <taxon>Bacillati</taxon>
        <taxon>Actinomycetota</taxon>
        <taxon>Actinomycetes</taxon>
        <taxon>Micrococcales</taxon>
        <taxon>Dermabacteraceae</taxon>
        <taxon>Brachybacterium</taxon>
    </lineage>
</organism>
<dbReference type="InterPro" id="IPR017523">
    <property type="entry name" value="Rv3268"/>
</dbReference>
<reference evidence="2 3" key="1">
    <citation type="submission" date="2020-10" db="EMBL/GenBank/DDBJ databases">
        <title>Draft genome and description of Brachybacterium epidermidis sp nov.</title>
        <authorList>
            <person name="Boxberger M."/>
            <person name="La Scola B."/>
        </authorList>
    </citation>
    <scope>NUCLEOTIDE SEQUENCE [LARGE SCALE GENOMIC DNA]</scope>
    <source>
        <strain evidence="2 3">Marseille-Q2903</strain>
    </source>
</reference>
<sequence length="244" mass="25233">MTPSTPSTSDAASGLLAALERTGPRPALAWYEEEGRVELSGHVLANWVIKSIGHLHDEIALAPGTEVVLDLPAHWKRLVLALAVWSLGGTPRAADGVRATAFLPHAPSPVPEVLISDRPGSGPVEDADEVLAVDPISLAARFSAELPPLVHDWAQEVRASSDRLAIALPAWSGPSAEPVDGSDLAGGTPGPPARLLVEDDGLDAVPQVLGALLAGGGIVGPASRVDERRAADEQVTGRACSSQR</sequence>
<protein>
    <recommendedName>
        <fullName evidence="4">TIGR03089 family protein</fullName>
    </recommendedName>
</protein>
<dbReference type="NCBIfam" id="TIGR03089">
    <property type="entry name" value="TIGR03089 family protein"/>
    <property type="match status" value="1"/>
</dbReference>
<accession>A0ABR9VXQ1</accession>
<evidence type="ECO:0000256" key="1">
    <source>
        <dbReference type="SAM" id="MobiDB-lite"/>
    </source>
</evidence>
<evidence type="ECO:0000313" key="3">
    <source>
        <dbReference type="Proteomes" id="UP000644727"/>
    </source>
</evidence>